<name>A0AB33ISJ4_9BACT</name>
<dbReference type="InterPro" id="IPR050375">
    <property type="entry name" value="MFS_TsgA-like"/>
</dbReference>
<dbReference type="PANTHER" id="PTHR43702:SF3">
    <property type="entry name" value="PROTEIN TSGA"/>
    <property type="match status" value="1"/>
</dbReference>
<feature type="transmembrane region" description="Helical" evidence="6">
    <location>
        <begin position="263"/>
        <end position="280"/>
    </location>
</feature>
<feature type="transmembrane region" description="Helical" evidence="6">
    <location>
        <begin position="151"/>
        <end position="171"/>
    </location>
</feature>
<feature type="transmembrane region" description="Helical" evidence="6">
    <location>
        <begin position="321"/>
        <end position="343"/>
    </location>
</feature>
<feature type="transmembrane region" description="Helical" evidence="6">
    <location>
        <begin position="86"/>
        <end position="107"/>
    </location>
</feature>
<keyword evidence="5 6" id="KW-0472">Membrane</keyword>
<gene>
    <name evidence="8" type="ORF">GTC17253_21150</name>
</gene>
<reference evidence="8" key="1">
    <citation type="submission" date="2024-07" db="EMBL/GenBank/DDBJ databases">
        <title>Complete genome sequence of Prevotella sp. YM-2024 GTC17253.</title>
        <authorList>
            <person name="Hayashi M."/>
            <person name="Muto Y."/>
            <person name="Tanaka K."/>
            <person name="Niwa H."/>
        </authorList>
    </citation>
    <scope>NUCLEOTIDE SEQUENCE</scope>
    <source>
        <strain evidence="8">GTC17253</strain>
    </source>
</reference>
<dbReference type="SUPFAM" id="SSF103473">
    <property type="entry name" value="MFS general substrate transporter"/>
    <property type="match status" value="1"/>
</dbReference>
<protein>
    <submittedName>
        <fullName evidence="8">MFS transporter</fullName>
    </submittedName>
</protein>
<evidence type="ECO:0000256" key="5">
    <source>
        <dbReference type="ARBA" id="ARBA00023136"/>
    </source>
</evidence>
<dbReference type="Gene3D" id="1.20.1250.20">
    <property type="entry name" value="MFS general substrate transporter like domains"/>
    <property type="match status" value="2"/>
</dbReference>
<keyword evidence="2" id="KW-1003">Cell membrane</keyword>
<keyword evidence="4 6" id="KW-1133">Transmembrane helix</keyword>
<evidence type="ECO:0000256" key="4">
    <source>
        <dbReference type="ARBA" id="ARBA00022989"/>
    </source>
</evidence>
<dbReference type="AlphaFoldDB" id="A0AB33ISJ4"/>
<evidence type="ECO:0000256" key="3">
    <source>
        <dbReference type="ARBA" id="ARBA00022692"/>
    </source>
</evidence>
<dbReference type="InterPro" id="IPR036259">
    <property type="entry name" value="MFS_trans_sf"/>
</dbReference>
<dbReference type="PROSITE" id="PS50850">
    <property type="entry name" value="MFS"/>
    <property type="match status" value="1"/>
</dbReference>
<dbReference type="PANTHER" id="PTHR43702">
    <property type="entry name" value="L-FUCOSE-PROTON SYMPORTER"/>
    <property type="match status" value="1"/>
</dbReference>
<feature type="transmembrane region" description="Helical" evidence="6">
    <location>
        <begin position="287"/>
        <end position="309"/>
    </location>
</feature>
<feature type="domain" description="Major facilitator superfamily (MFS) profile" evidence="7">
    <location>
        <begin position="1"/>
        <end position="374"/>
    </location>
</feature>
<evidence type="ECO:0000259" key="7">
    <source>
        <dbReference type="PROSITE" id="PS50850"/>
    </source>
</evidence>
<comment type="subcellular location">
    <subcellularLocation>
        <location evidence="1">Cell inner membrane</location>
        <topology evidence="1">Multi-pass membrane protein</topology>
    </subcellularLocation>
</comment>
<dbReference type="GO" id="GO:0022857">
    <property type="term" value="F:transmembrane transporter activity"/>
    <property type="evidence" value="ECO:0007669"/>
    <property type="project" value="InterPro"/>
</dbReference>
<proteinExistence type="predicted"/>
<sequence>MLGFFVMGFCDIVGMSSDYVQRSFGWSATMTGFVPSMVFIWFLFLSIPFANVMNRIGRKNTVIVSLIVTVAGMLLPLFYYDTVTCVLAFALLGIGNTIIQVSLNPLVTNVIKNKRYLTSSLTAGQVVKAVSSLCGPEIVILAVHQWGEEKWFYCFPILGLITIITGIWLWATPIEKEHVDAPDLSFAATFSLLKNGKILMLFLGILFIVGLDVSVNFISSKLMMTRFSWTAADAKFAPQFYFLFRTIGALLGSYWLTRVSEARYFRINIVLCIVSILVLWMSSEPHVSMVAISAIGFFASSVFSIIYSVAMQICPDKANDISGLMMTAVSGGAVITPVIGFCISRYGVTSSVLVILVCALYLALCAFTVNDKALTT</sequence>
<evidence type="ECO:0000256" key="6">
    <source>
        <dbReference type="SAM" id="Phobius"/>
    </source>
</evidence>
<dbReference type="InterPro" id="IPR020846">
    <property type="entry name" value="MFS_dom"/>
</dbReference>
<evidence type="ECO:0000313" key="8">
    <source>
        <dbReference type="EMBL" id="BFO72149.1"/>
    </source>
</evidence>
<feature type="transmembrane region" description="Helical" evidence="6">
    <location>
        <begin position="24"/>
        <end position="50"/>
    </location>
</feature>
<organism evidence="8">
    <name type="scientific">Prevotella sp. GTC17253</name>
    <dbReference type="NCBI Taxonomy" id="3236793"/>
    <lineage>
        <taxon>Bacteria</taxon>
        <taxon>Pseudomonadati</taxon>
        <taxon>Bacteroidota</taxon>
        <taxon>Bacteroidia</taxon>
        <taxon>Bacteroidales</taxon>
        <taxon>Prevotellaceae</taxon>
        <taxon>Prevotella</taxon>
    </lineage>
</organism>
<accession>A0AB33ISJ4</accession>
<dbReference type="GO" id="GO:0005886">
    <property type="term" value="C:plasma membrane"/>
    <property type="evidence" value="ECO:0007669"/>
    <property type="project" value="UniProtKB-SubCell"/>
</dbReference>
<feature type="transmembrane region" description="Helical" evidence="6">
    <location>
        <begin position="198"/>
        <end position="219"/>
    </location>
</feature>
<dbReference type="EMBL" id="AP035785">
    <property type="protein sequence ID" value="BFO72149.1"/>
    <property type="molecule type" value="Genomic_DNA"/>
</dbReference>
<dbReference type="Pfam" id="PF07690">
    <property type="entry name" value="MFS_1"/>
    <property type="match status" value="1"/>
</dbReference>
<keyword evidence="3 6" id="KW-0812">Transmembrane</keyword>
<feature type="transmembrane region" description="Helical" evidence="6">
    <location>
        <begin position="350"/>
        <end position="369"/>
    </location>
</feature>
<feature type="transmembrane region" description="Helical" evidence="6">
    <location>
        <begin position="62"/>
        <end position="80"/>
    </location>
</feature>
<dbReference type="InterPro" id="IPR011701">
    <property type="entry name" value="MFS"/>
</dbReference>
<evidence type="ECO:0000256" key="1">
    <source>
        <dbReference type="ARBA" id="ARBA00004429"/>
    </source>
</evidence>
<evidence type="ECO:0000256" key="2">
    <source>
        <dbReference type="ARBA" id="ARBA00022475"/>
    </source>
</evidence>